<dbReference type="CDD" id="cd06530">
    <property type="entry name" value="S26_SPase_I"/>
    <property type="match status" value="1"/>
</dbReference>
<keyword evidence="5 8" id="KW-0645">Protease</keyword>
<comment type="caution">
    <text evidence="10">The sequence shown here is derived from an EMBL/GenBank/DDBJ whole genome shotgun (WGS) entry which is preliminary data.</text>
</comment>
<evidence type="ECO:0000256" key="2">
    <source>
        <dbReference type="ARBA" id="ARBA00009370"/>
    </source>
</evidence>
<evidence type="ECO:0000259" key="9">
    <source>
        <dbReference type="Pfam" id="PF10502"/>
    </source>
</evidence>
<comment type="caution">
    <text evidence="8">Lacks conserved residue(s) required for the propagation of feature annotation.</text>
</comment>
<dbReference type="EMBL" id="BNBA01000014">
    <property type="protein sequence ID" value="GHH54172.1"/>
    <property type="molecule type" value="Genomic_DNA"/>
</dbReference>
<feature type="transmembrane region" description="Helical" evidence="8">
    <location>
        <begin position="21"/>
        <end position="38"/>
    </location>
</feature>
<evidence type="ECO:0000256" key="5">
    <source>
        <dbReference type="ARBA" id="ARBA00022670"/>
    </source>
</evidence>
<dbReference type="Proteomes" id="UP000623958">
    <property type="component" value="Unassembled WGS sequence"/>
</dbReference>
<dbReference type="GO" id="GO:0006465">
    <property type="term" value="P:signal peptide processing"/>
    <property type="evidence" value="ECO:0007669"/>
    <property type="project" value="InterPro"/>
</dbReference>
<comment type="subcellular location">
    <subcellularLocation>
        <location evidence="8">Membrane</location>
        <topology evidence="8">Multi-pass membrane protein</topology>
    </subcellularLocation>
</comment>
<accession>A0A919F843</accession>
<organism evidence="10 11">
    <name type="scientific">Xanthomonas boreopolis</name>
    <dbReference type="NCBI Taxonomy" id="86183"/>
    <lineage>
        <taxon>Bacteria</taxon>
        <taxon>Pseudomonadati</taxon>
        <taxon>Pseudomonadota</taxon>
        <taxon>Gammaproteobacteria</taxon>
        <taxon>Lysobacterales</taxon>
        <taxon>Lysobacteraceae</taxon>
        <taxon>Xanthomonas</taxon>
    </lineage>
</organism>
<keyword evidence="6 8" id="KW-0378">Hydrolase</keyword>
<evidence type="ECO:0000313" key="11">
    <source>
        <dbReference type="Proteomes" id="UP000623958"/>
    </source>
</evidence>
<evidence type="ECO:0000313" key="10">
    <source>
        <dbReference type="EMBL" id="GHH54172.1"/>
    </source>
</evidence>
<feature type="active site" evidence="7">
    <location>
        <position position="102"/>
    </location>
</feature>
<gene>
    <name evidence="10" type="ORF">GCM10009090_20570</name>
</gene>
<dbReference type="GO" id="GO:0009003">
    <property type="term" value="F:signal peptidase activity"/>
    <property type="evidence" value="ECO:0007669"/>
    <property type="project" value="UniProtKB-EC"/>
</dbReference>
<dbReference type="NCBIfam" id="TIGR02227">
    <property type="entry name" value="sigpep_I_bact"/>
    <property type="match status" value="1"/>
</dbReference>
<evidence type="ECO:0000256" key="4">
    <source>
        <dbReference type="ARBA" id="ARBA00019232"/>
    </source>
</evidence>
<feature type="active site" evidence="7">
    <location>
        <position position="48"/>
    </location>
</feature>
<dbReference type="GO" id="GO:0004252">
    <property type="term" value="F:serine-type endopeptidase activity"/>
    <property type="evidence" value="ECO:0007669"/>
    <property type="project" value="InterPro"/>
</dbReference>
<protein>
    <recommendedName>
        <fullName evidence="4 8">Signal peptidase I</fullName>
        <ecNumber evidence="3 8">3.4.21.89</ecNumber>
    </recommendedName>
</protein>
<name>A0A919F843_9XANT</name>
<keyword evidence="8" id="KW-0472">Membrane</keyword>
<dbReference type="PANTHER" id="PTHR43390:SF1">
    <property type="entry name" value="CHLOROPLAST PROCESSING PEPTIDASE"/>
    <property type="match status" value="1"/>
</dbReference>
<keyword evidence="11" id="KW-1185">Reference proteome</keyword>
<dbReference type="InterPro" id="IPR019533">
    <property type="entry name" value="Peptidase_S26"/>
</dbReference>
<reference evidence="10" key="2">
    <citation type="submission" date="2020-09" db="EMBL/GenBank/DDBJ databases">
        <authorList>
            <person name="Sun Q."/>
            <person name="Ohkuma M."/>
        </authorList>
    </citation>
    <scope>NUCLEOTIDE SEQUENCE</scope>
    <source>
        <strain evidence="10">JCM 13306</strain>
    </source>
</reference>
<dbReference type="InterPro" id="IPR036286">
    <property type="entry name" value="LexA/Signal_pep-like_sf"/>
</dbReference>
<dbReference type="GO" id="GO:0016020">
    <property type="term" value="C:membrane"/>
    <property type="evidence" value="ECO:0007669"/>
    <property type="project" value="UniProtKB-SubCell"/>
</dbReference>
<feature type="domain" description="Peptidase S26" evidence="9">
    <location>
        <begin position="24"/>
        <end position="197"/>
    </location>
</feature>
<evidence type="ECO:0000256" key="8">
    <source>
        <dbReference type="RuleBase" id="RU362042"/>
    </source>
</evidence>
<evidence type="ECO:0000256" key="6">
    <source>
        <dbReference type="ARBA" id="ARBA00022801"/>
    </source>
</evidence>
<keyword evidence="8" id="KW-1133">Transmembrane helix</keyword>
<dbReference type="EC" id="3.4.21.89" evidence="3 8"/>
<comment type="similarity">
    <text evidence="2 8">Belongs to the peptidase S26 family.</text>
</comment>
<evidence type="ECO:0000256" key="3">
    <source>
        <dbReference type="ARBA" id="ARBA00013208"/>
    </source>
</evidence>
<keyword evidence="8" id="KW-0812">Transmembrane</keyword>
<reference evidence="10" key="1">
    <citation type="journal article" date="2014" name="Int. J. Syst. Evol. Microbiol.">
        <title>Complete genome sequence of Corynebacterium casei LMG S-19264T (=DSM 44701T), isolated from a smear-ripened cheese.</title>
        <authorList>
            <consortium name="US DOE Joint Genome Institute (JGI-PGF)"/>
            <person name="Walter F."/>
            <person name="Albersmeier A."/>
            <person name="Kalinowski J."/>
            <person name="Ruckert C."/>
        </authorList>
    </citation>
    <scope>NUCLEOTIDE SEQUENCE</scope>
    <source>
        <strain evidence="10">JCM 13306</strain>
    </source>
</reference>
<comment type="catalytic activity">
    <reaction evidence="1 8">
        <text>Cleavage of hydrophobic, N-terminal signal or leader sequences from secreted and periplasmic proteins.</text>
        <dbReference type="EC" id="3.4.21.89"/>
    </reaction>
</comment>
<evidence type="ECO:0000256" key="7">
    <source>
        <dbReference type="PIRSR" id="PIRSR600223-1"/>
    </source>
</evidence>
<dbReference type="PANTHER" id="PTHR43390">
    <property type="entry name" value="SIGNAL PEPTIDASE I"/>
    <property type="match status" value="1"/>
</dbReference>
<evidence type="ECO:0000256" key="1">
    <source>
        <dbReference type="ARBA" id="ARBA00000677"/>
    </source>
</evidence>
<dbReference type="PRINTS" id="PR00727">
    <property type="entry name" value="LEADERPTASE"/>
</dbReference>
<dbReference type="InterPro" id="IPR019756">
    <property type="entry name" value="Pept_S26A_signal_pept_1_Ser-AS"/>
</dbReference>
<dbReference type="SUPFAM" id="SSF51306">
    <property type="entry name" value="LexA/Signal peptidase"/>
    <property type="match status" value="1"/>
</dbReference>
<dbReference type="PROSITE" id="PS00761">
    <property type="entry name" value="SPASE_I_3"/>
    <property type="match status" value="1"/>
</dbReference>
<dbReference type="PROSITE" id="PS00501">
    <property type="entry name" value="SPASE_I_1"/>
    <property type="match status" value="1"/>
</dbReference>
<dbReference type="InterPro" id="IPR019758">
    <property type="entry name" value="Pept_S26A_signal_pept_1_CS"/>
</dbReference>
<dbReference type="Pfam" id="PF10502">
    <property type="entry name" value="Peptidase_S26"/>
    <property type="match status" value="1"/>
</dbReference>
<dbReference type="InterPro" id="IPR000223">
    <property type="entry name" value="Pept_S26A_signal_pept_1"/>
</dbReference>
<proteinExistence type="inferred from homology"/>
<dbReference type="Gene3D" id="2.10.109.10">
    <property type="entry name" value="Umud Fragment, subunit A"/>
    <property type="match status" value="1"/>
</dbReference>
<sequence>MHASEEPSRWHKTRHWLRREALPLAVMILLMIAARSSFANHYHVPSGSMQPTLQPGDRVVVDMSAYGLRVPFTERIVVARGQPQRGEVAVFDSPHDGTRLIKRVVAVAGDHVDLRGGHLYINGQSLAADQAGLIERFDGRSARLDLNDGGGPDLTDVVVPPGKVLVLGDHRGASFDGRFFGFVEADRIYGKALAIYYRRGEGFRSGGGCSRVSHANDLFARTPGQMGSQYFSGRRPRAGGPSGFRADSGMWLERRDRGIVSVIDRFRRSLIHRGRSGWRYTRSL</sequence>
<dbReference type="AlphaFoldDB" id="A0A919F843"/>